<organism evidence="10 11">
    <name type="scientific">Solanum commersonii</name>
    <name type="common">Commerson's wild potato</name>
    <name type="synonym">Commerson's nightshade</name>
    <dbReference type="NCBI Taxonomy" id="4109"/>
    <lineage>
        <taxon>Eukaryota</taxon>
        <taxon>Viridiplantae</taxon>
        <taxon>Streptophyta</taxon>
        <taxon>Embryophyta</taxon>
        <taxon>Tracheophyta</taxon>
        <taxon>Spermatophyta</taxon>
        <taxon>Magnoliopsida</taxon>
        <taxon>eudicotyledons</taxon>
        <taxon>Gunneridae</taxon>
        <taxon>Pentapetalae</taxon>
        <taxon>asterids</taxon>
        <taxon>lamiids</taxon>
        <taxon>Solanales</taxon>
        <taxon>Solanaceae</taxon>
        <taxon>Solanoideae</taxon>
        <taxon>Solaneae</taxon>
        <taxon>Solanum</taxon>
    </lineage>
</organism>
<proteinExistence type="predicted"/>
<dbReference type="EMBL" id="JACXVP010000007">
    <property type="protein sequence ID" value="KAG5597376.1"/>
    <property type="molecule type" value="Genomic_DNA"/>
</dbReference>
<keyword evidence="4 8" id="KW-1133">Transmembrane helix</keyword>
<dbReference type="InterPro" id="IPR026961">
    <property type="entry name" value="PGG_dom"/>
</dbReference>
<evidence type="ECO:0000256" key="6">
    <source>
        <dbReference type="ARBA" id="ARBA00023136"/>
    </source>
</evidence>
<dbReference type="PANTHER" id="PTHR24186:SF50">
    <property type="entry name" value="ANKYRIN REPEAT-CONTAINING PROTEIN ITN1-LIKE ISOFORM X1"/>
    <property type="match status" value="1"/>
</dbReference>
<gene>
    <name evidence="10" type="ORF">H5410_038608</name>
</gene>
<feature type="transmembrane region" description="Helical" evidence="8">
    <location>
        <begin position="413"/>
        <end position="434"/>
    </location>
</feature>
<evidence type="ECO:0000256" key="5">
    <source>
        <dbReference type="ARBA" id="ARBA00023043"/>
    </source>
</evidence>
<comment type="subcellular location">
    <subcellularLocation>
        <location evidence="1">Membrane</location>
        <topology evidence="1">Multi-pass membrane protein</topology>
    </subcellularLocation>
</comment>
<evidence type="ECO:0000256" key="7">
    <source>
        <dbReference type="PROSITE-ProRule" id="PRU00023"/>
    </source>
</evidence>
<dbReference type="Pfam" id="PF12796">
    <property type="entry name" value="Ank_2"/>
    <property type="match status" value="3"/>
</dbReference>
<feature type="repeat" description="ANK" evidence="7">
    <location>
        <begin position="7"/>
        <end position="29"/>
    </location>
</feature>
<dbReference type="SMART" id="SM00248">
    <property type="entry name" value="ANK"/>
    <property type="match status" value="12"/>
</dbReference>
<dbReference type="SUPFAM" id="SSF48403">
    <property type="entry name" value="Ankyrin repeat"/>
    <property type="match status" value="2"/>
</dbReference>
<keyword evidence="2 8" id="KW-0812">Transmembrane</keyword>
<dbReference type="PANTHER" id="PTHR24186">
    <property type="entry name" value="PROTEIN PHOSPHATASE 1 REGULATORY SUBUNIT"/>
    <property type="match status" value="1"/>
</dbReference>
<feature type="repeat" description="ANK" evidence="7">
    <location>
        <begin position="543"/>
        <end position="565"/>
    </location>
</feature>
<evidence type="ECO:0000256" key="1">
    <source>
        <dbReference type="ARBA" id="ARBA00004141"/>
    </source>
</evidence>
<dbReference type="PROSITE" id="PS50088">
    <property type="entry name" value="ANK_REPEAT"/>
    <property type="match status" value="4"/>
</dbReference>
<dbReference type="Gene3D" id="1.25.40.20">
    <property type="entry name" value="Ankyrin repeat-containing domain"/>
    <property type="match status" value="2"/>
</dbReference>
<evidence type="ECO:0000256" key="8">
    <source>
        <dbReference type="SAM" id="Phobius"/>
    </source>
</evidence>
<dbReference type="InterPro" id="IPR002110">
    <property type="entry name" value="Ankyrin_rpt"/>
</dbReference>
<reference evidence="10 11" key="1">
    <citation type="submission" date="2020-09" db="EMBL/GenBank/DDBJ databases">
        <title>De no assembly of potato wild relative species, Solanum commersonii.</title>
        <authorList>
            <person name="Cho K."/>
        </authorList>
    </citation>
    <scope>NUCLEOTIDE SEQUENCE [LARGE SCALE GENOMIC DNA]</scope>
    <source>
        <strain evidence="10">LZ3.2</strain>
        <tissue evidence="10">Leaf</tissue>
    </source>
</reference>
<dbReference type="GO" id="GO:0005886">
    <property type="term" value="C:plasma membrane"/>
    <property type="evidence" value="ECO:0007669"/>
    <property type="project" value="TreeGrafter"/>
</dbReference>
<evidence type="ECO:0000256" key="3">
    <source>
        <dbReference type="ARBA" id="ARBA00022737"/>
    </source>
</evidence>
<accession>A0A9J5YCT2</accession>
<dbReference type="Pfam" id="PF13962">
    <property type="entry name" value="PGG"/>
    <property type="match status" value="1"/>
</dbReference>
<dbReference type="OrthoDB" id="1847170at2759"/>
<evidence type="ECO:0000256" key="2">
    <source>
        <dbReference type="ARBA" id="ARBA00022692"/>
    </source>
</evidence>
<keyword evidence="5 7" id="KW-0040">ANK repeat</keyword>
<protein>
    <recommendedName>
        <fullName evidence="9">PGG domain-containing protein</fullName>
    </recommendedName>
</protein>
<keyword evidence="3" id="KW-0677">Repeat</keyword>
<feature type="transmembrane region" description="Helical" evidence="8">
    <location>
        <begin position="370"/>
        <end position="393"/>
    </location>
</feature>
<evidence type="ECO:0000313" key="10">
    <source>
        <dbReference type="EMBL" id="KAG5597376.1"/>
    </source>
</evidence>
<keyword evidence="6 8" id="KW-0472">Membrane</keyword>
<dbReference type="InterPro" id="IPR036770">
    <property type="entry name" value="Ankyrin_rpt-contain_sf"/>
</dbReference>
<name>A0A9J5YCT2_SOLCO</name>
<feature type="transmembrane region" description="Helical" evidence="8">
    <location>
        <begin position="328"/>
        <end position="349"/>
    </location>
</feature>
<dbReference type="PROSITE" id="PS50297">
    <property type="entry name" value="ANK_REP_REGION"/>
    <property type="match status" value="3"/>
</dbReference>
<feature type="repeat" description="ANK" evidence="7">
    <location>
        <begin position="507"/>
        <end position="529"/>
    </location>
</feature>
<dbReference type="AlphaFoldDB" id="A0A9J5YCT2"/>
<feature type="transmembrane region" description="Helical" evidence="8">
    <location>
        <begin position="441"/>
        <end position="461"/>
    </location>
</feature>
<keyword evidence="11" id="KW-1185">Reference proteome</keyword>
<comment type="caution">
    <text evidence="10">The sequence shown here is derived from an EMBL/GenBank/DDBJ whole genome shotgun (WGS) entry which is preliminary data.</text>
</comment>
<sequence>MRMTDDIGDTALHKAVRGGHIDIVRMLVKLLLDPEHDFPANKAGETPLYLAAESGFHDALIEILNVCKEPIYVAGPSNRTPLHAAVIQEHTECARSLWEWNKTLCEELDRWGWNSLHYAVKQGLAEIVSDMLGWKKSLAYLPAGSENDWTTAFHIAATEGDVLIIYELLNHCPDCWEMLNSNGQNALHVALLNGHEMFVYAFYGYGICDSLVDEADNEGNTPLHLLAASGNHVPQMILDHASAKKMTFNKQNQTPLDIALSRTWTIKKEKLVGDFCSINGQLGQRDFKVKRKMETIGNIQQMKEDDHDKANRVKIEIEKFLKSTQIQVVVATLIMTVTFAAGFTLPGGLDSDDGPNRGMAILLKRAAFRVFVISDVLAFSCSGGALFIYFFMADMDVDYDEELKWDWFKMFRRSYNIASTLQGLAMGAVVVAFVTGMYATLANSLGLAVTVCVIGSISFLMEELENGYQVTPKGNTILHVAALFGQRGFVGEVLKITQALLWYKNKKNETALHIAANAGQSEVVSELLSVEGKETLVRMTDDIGDTALHKAIRSEHIDIVRMLVKLLLDPEHDFPANKDGETPLYLAAESGFHDALIEILNVCKEQTTYVAGPSNRTPLHAAVIQEHTDCARSLWEWNKTLCKELDKWG</sequence>
<evidence type="ECO:0000259" key="9">
    <source>
        <dbReference type="Pfam" id="PF13962"/>
    </source>
</evidence>
<feature type="repeat" description="ANK" evidence="7">
    <location>
        <begin position="579"/>
        <end position="600"/>
    </location>
</feature>
<evidence type="ECO:0000313" key="11">
    <source>
        <dbReference type="Proteomes" id="UP000824120"/>
    </source>
</evidence>
<evidence type="ECO:0000256" key="4">
    <source>
        <dbReference type="ARBA" id="ARBA00022989"/>
    </source>
</evidence>
<dbReference type="Proteomes" id="UP000824120">
    <property type="component" value="Chromosome 7"/>
</dbReference>
<feature type="domain" description="PGG" evidence="9">
    <location>
        <begin position="320"/>
        <end position="439"/>
    </location>
</feature>